<protein>
    <submittedName>
        <fullName evidence="1">Uncharacterized protein</fullName>
    </submittedName>
</protein>
<evidence type="ECO:0000313" key="2">
    <source>
        <dbReference type="Proteomes" id="UP001162992"/>
    </source>
</evidence>
<keyword evidence="2" id="KW-1185">Reference proteome</keyword>
<gene>
    <name evidence="1" type="ORF">O6H91_03G128900</name>
</gene>
<evidence type="ECO:0000313" key="1">
    <source>
        <dbReference type="EMBL" id="KAJ7563883.1"/>
    </source>
</evidence>
<dbReference type="EMBL" id="CM055094">
    <property type="protein sequence ID" value="KAJ7563883.1"/>
    <property type="molecule type" value="Genomic_DNA"/>
</dbReference>
<name>A0ACC2EBP0_DIPCM</name>
<accession>A0ACC2EBP0</accession>
<dbReference type="Proteomes" id="UP001162992">
    <property type="component" value="Chromosome 3"/>
</dbReference>
<comment type="caution">
    <text evidence="1">The sequence shown here is derived from an EMBL/GenBank/DDBJ whole genome shotgun (WGS) entry which is preliminary data.</text>
</comment>
<organism evidence="1 2">
    <name type="scientific">Diphasiastrum complanatum</name>
    <name type="common">Issler's clubmoss</name>
    <name type="synonym">Lycopodium complanatum</name>
    <dbReference type="NCBI Taxonomy" id="34168"/>
    <lineage>
        <taxon>Eukaryota</taxon>
        <taxon>Viridiplantae</taxon>
        <taxon>Streptophyta</taxon>
        <taxon>Embryophyta</taxon>
        <taxon>Tracheophyta</taxon>
        <taxon>Lycopodiopsida</taxon>
        <taxon>Lycopodiales</taxon>
        <taxon>Lycopodiaceae</taxon>
        <taxon>Lycopodioideae</taxon>
        <taxon>Diphasiastrum</taxon>
    </lineage>
</organism>
<proteinExistence type="predicted"/>
<sequence length="570" mass="63754">MGNLCPGSKVSRKGFRPISRRSSSQDPSAHNPQHNFGHSNHSGLNTSPPCKAHTFPLFENSASPLGAVSPAQKADQLTMREGRDGPASVSRASVLGRRTEKLEDLYSVGKKLGQGQFGVTFLCTEKATGKEYACKSIAKRKLVSREDMEDVRREIQIMHHLSGHPHIVQIKGAYEDYASVHLVMELCAGGELFDRIIQRGHYSERQAAELTRTIVGVLETCHSLGVMHRDLKPENFLFSDKTENSPLKTTDFGLSAFFKPGDVFRDVVGSPYYVAPEVLRKHYGVEADIWSAGVILYILLSGVPPFWAETEKGIFEQVLRSELDFVSDPWPGISESAKDLIRKMLCPNPDKRFKAHQVLCHPWIQEDGIAPDKPIDSAVLTRLKRFSAMNKIKKIALRVIAERLSEEEIAGLKELFKMMDTDSSGSITYEELKAGLKKVGSELVDSEIRALMDAADVDNNGTIDYQEFITATLHLNKIEREENLFAAFSYFDKDGSGYITRDELQQACIEYKMEDDVCIEDMIQEADQNNDGKIDYNEFVAMMRKGNGGIGRRTMRMTFNSGLKNPLMIG</sequence>
<reference evidence="2" key="1">
    <citation type="journal article" date="2024" name="Proc. Natl. Acad. Sci. U.S.A.">
        <title>Extraordinary preservation of gene collinearity over three hundred million years revealed in homosporous lycophytes.</title>
        <authorList>
            <person name="Li C."/>
            <person name="Wickell D."/>
            <person name="Kuo L.Y."/>
            <person name="Chen X."/>
            <person name="Nie B."/>
            <person name="Liao X."/>
            <person name="Peng D."/>
            <person name="Ji J."/>
            <person name="Jenkins J."/>
            <person name="Williams M."/>
            <person name="Shu S."/>
            <person name="Plott C."/>
            <person name="Barry K."/>
            <person name="Rajasekar S."/>
            <person name="Grimwood J."/>
            <person name="Han X."/>
            <person name="Sun S."/>
            <person name="Hou Z."/>
            <person name="He W."/>
            <person name="Dai G."/>
            <person name="Sun C."/>
            <person name="Schmutz J."/>
            <person name="Leebens-Mack J.H."/>
            <person name="Li F.W."/>
            <person name="Wang L."/>
        </authorList>
    </citation>
    <scope>NUCLEOTIDE SEQUENCE [LARGE SCALE GENOMIC DNA]</scope>
    <source>
        <strain evidence="2">cv. PW_Plant_1</strain>
    </source>
</reference>